<dbReference type="AlphaFoldDB" id="A0A6A6FB14"/>
<dbReference type="Proteomes" id="UP000799539">
    <property type="component" value="Unassembled WGS sequence"/>
</dbReference>
<accession>A0A6A6FB14</accession>
<evidence type="ECO:0000313" key="3">
    <source>
        <dbReference type="Proteomes" id="UP000799539"/>
    </source>
</evidence>
<sequence length="488" mass="55902">MQTDPGTTCIAFINQKRWPVVICADEVAPPQFIALRKDPAHLPAIQLGRHRYVFVDCQSLEPVLPHEDYLKGLRPFAQREIEPNDSPEIIEEKQRRKAFRSELQEFNTDKYWANYIKNQSEARKIEKMQRAERRAGKQKRRTPEDNGDSSPCRRKSHSQWSSSTPKRQKVQATDEFSRQLREHHHTSKASLSRGRNDSVIDLDEITDEHYNERFVPVALPSPVHAPTSARRSDKHRLSEQVYQSIESPGRDNGKSISTALPPIEPGPQECQIIFPHGDPDRCMIKQDLISKCQYLSVRACDDENATQLDLSKDKRAVETSLAASDLAAVREYYTTGEIGPRLVNRPEQAPHISKLDQMPKKKFLHTEALGKAFVTAVKIEDEPLQELIFQKLRVLYPFDCLGVMVLARCVSNLSEPTTDAHQHIFDMIVMQTTDCFWAIVKQHPGMLQRIFESNDTLRTTVFQRLSDDSHAGQLVFEEKRFSKSEIGP</sequence>
<protein>
    <submittedName>
        <fullName evidence="2">Uncharacterized protein</fullName>
    </submittedName>
</protein>
<dbReference type="OrthoDB" id="3825471at2759"/>
<feature type="compositionally biased region" description="Basic and acidic residues" evidence="1">
    <location>
        <begin position="123"/>
        <end position="135"/>
    </location>
</feature>
<feature type="region of interest" description="Disordered" evidence="1">
    <location>
        <begin position="123"/>
        <end position="195"/>
    </location>
</feature>
<proteinExistence type="predicted"/>
<gene>
    <name evidence="2" type="ORF">CERZMDRAFT_85934</name>
</gene>
<dbReference type="EMBL" id="ML992680">
    <property type="protein sequence ID" value="KAF2210612.1"/>
    <property type="molecule type" value="Genomic_DNA"/>
</dbReference>
<keyword evidence="3" id="KW-1185">Reference proteome</keyword>
<name>A0A6A6FB14_9PEZI</name>
<evidence type="ECO:0000313" key="2">
    <source>
        <dbReference type="EMBL" id="KAF2210612.1"/>
    </source>
</evidence>
<reference evidence="2" key="1">
    <citation type="journal article" date="2020" name="Stud. Mycol.">
        <title>101 Dothideomycetes genomes: a test case for predicting lifestyles and emergence of pathogens.</title>
        <authorList>
            <person name="Haridas S."/>
            <person name="Albert R."/>
            <person name="Binder M."/>
            <person name="Bloem J."/>
            <person name="Labutti K."/>
            <person name="Salamov A."/>
            <person name="Andreopoulos B."/>
            <person name="Baker S."/>
            <person name="Barry K."/>
            <person name="Bills G."/>
            <person name="Bluhm B."/>
            <person name="Cannon C."/>
            <person name="Castanera R."/>
            <person name="Culley D."/>
            <person name="Daum C."/>
            <person name="Ezra D."/>
            <person name="Gonzalez J."/>
            <person name="Henrissat B."/>
            <person name="Kuo A."/>
            <person name="Liang C."/>
            <person name="Lipzen A."/>
            <person name="Lutzoni F."/>
            <person name="Magnuson J."/>
            <person name="Mondo S."/>
            <person name="Nolan M."/>
            <person name="Ohm R."/>
            <person name="Pangilinan J."/>
            <person name="Park H.-J."/>
            <person name="Ramirez L."/>
            <person name="Alfaro M."/>
            <person name="Sun H."/>
            <person name="Tritt A."/>
            <person name="Yoshinaga Y."/>
            <person name="Zwiers L.-H."/>
            <person name="Turgeon B."/>
            <person name="Goodwin S."/>
            <person name="Spatafora J."/>
            <person name="Crous P."/>
            <person name="Grigoriev I."/>
        </authorList>
    </citation>
    <scope>NUCLEOTIDE SEQUENCE</scope>
    <source>
        <strain evidence="2">SCOH1-5</strain>
    </source>
</reference>
<organism evidence="2 3">
    <name type="scientific">Cercospora zeae-maydis SCOH1-5</name>
    <dbReference type="NCBI Taxonomy" id="717836"/>
    <lineage>
        <taxon>Eukaryota</taxon>
        <taxon>Fungi</taxon>
        <taxon>Dikarya</taxon>
        <taxon>Ascomycota</taxon>
        <taxon>Pezizomycotina</taxon>
        <taxon>Dothideomycetes</taxon>
        <taxon>Dothideomycetidae</taxon>
        <taxon>Mycosphaerellales</taxon>
        <taxon>Mycosphaerellaceae</taxon>
        <taxon>Cercospora</taxon>
    </lineage>
</organism>
<evidence type="ECO:0000256" key="1">
    <source>
        <dbReference type="SAM" id="MobiDB-lite"/>
    </source>
</evidence>